<protein>
    <submittedName>
        <fullName evidence="1">Uncharacterized protein</fullName>
    </submittedName>
</protein>
<dbReference type="EMBL" id="CP144542">
    <property type="protein sequence ID" value="WVW82052.1"/>
    <property type="molecule type" value="Genomic_DNA"/>
</dbReference>
<reference evidence="1" key="3">
    <citation type="submission" date="2014-01" db="EMBL/GenBank/DDBJ databases">
        <title>Evolution of pathogenesis and genome organization in the Tremellales.</title>
        <authorList>
            <person name="Cuomo C."/>
            <person name="Litvintseva A."/>
            <person name="Heitman J."/>
            <person name="Chen Y."/>
            <person name="Sun S."/>
            <person name="Springer D."/>
            <person name="Dromer F."/>
            <person name="Young S."/>
            <person name="Zeng Q."/>
            <person name="Chapman S."/>
            <person name="Gujja S."/>
            <person name="Saif S."/>
            <person name="Birren B."/>
        </authorList>
    </citation>
    <scope>NUCLEOTIDE SEQUENCE</scope>
    <source>
        <strain evidence="1">CBS 10118</strain>
    </source>
</reference>
<dbReference type="EMBL" id="KI894019">
    <property type="protein sequence ID" value="OCF27912.1"/>
    <property type="molecule type" value="Genomic_DNA"/>
</dbReference>
<organism evidence="1">
    <name type="scientific">Kwoniella bestiolae CBS 10118</name>
    <dbReference type="NCBI Taxonomy" id="1296100"/>
    <lineage>
        <taxon>Eukaryota</taxon>
        <taxon>Fungi</taxon>
        <taxon>Dikarya</taxon>
        <taxon>Basidiomycota</taxon>
        <taxon>Agaricomycotina</taxon>
        <taxon>Tremellomycetes</taxon>
        <taxon>Tremellales</taxon>
        <taxon>Cryptococcaceae</taxon>
        <taxon>Kwoniella</taxon>
    </lineage>
</organism>
<dbReference type="GeneID" id="30207161"/>
<name>A0A1B9GA57_9TREE</name>
<dbReference type="RefSeq" id="XP_019048982.1">
    <property type="nucleotide sequence ID" value="XM_019189420.1"/>
</dbReference>
<evidence type="ECO:0000313" key="1">
    <source>
        <dbReference type="EMBL" id="OCF27912.1"/>
    </source>
</evidence>
<reference evidence="2" key="4">
    <citation type="submission" date="2024-02" db="EMBL/GenBank/DDBJ databases">
        <title>Comparative genomics of Cryptococcus and Kwoniella reveals pathogenesis evolution and contrasting modes of karyotype evolution via chromosome fusion or intercentromeric recombination.</title>
        <authorList>
            <person name="Coelho M.A."/>
            <person name="David-Palma M."/>
            <person name="Shea T."/>
            <person name="Bowers K."/>
            <person name="McGinley-Smith S."/>
            <person name="Mohammad A.W."/>
            <person name="Gnirke A."/>
            <person name="Yurkov A.M."/>
            <person name="Nowrousian M."/>
            <person name="Sun S."/>
            <person name="Cuomo C.A."/>
            <person name="Heitman J."/>
        </authorList>
    </citation>
    <scope>NUCLEOTIDE SEQUENCE</scope>
    <source>
        <strain evidence="2">CBS 10118</strain>
    </source>
</reference>
<evidence type="ECO:0000313" key="2">
    <source>
        <dbReference type="EMBL" id="WVW82052.1"/>
    </source>
</evidence>
<dbReference type="VEuPathDB" id="FungiDB:I302_02762"/>
<evidence type="ECO:0000313" key="3">
    <source>
        <dbReference type="Proteomes" id="UP000092730"/>
    </source>
</evidence>
<accession>A0A1B9GA57</accession>
<proteinExistence type="predicted"/>
<reference evidence="1" key="1">
    <citation type="submission" date="2013-07" db="EMBL/GenBank/DDBJ databases">
        <title>The Genome Sequence of Cryptococcus bestiolae CBS10118.</title>
        <authorList>
            <consortium name="The Broad Institute Genome Sequencing Platform"/>
            <person name="Cuomo C."/>
            <person name="Litvintseva A."/>
            <person name="Chen Y."/>
            <person name="Heitman J."/>
            <person name="Sun S."/>
            <person name="Springer D."/>
            <person name="Dromer F."/>
            <person name="Young S.K."/>
            <person name="Zeng Q."/>
            <person name="Gargeya S."/>
            <person name="Fitzgerald M."/>
            <person name="Abouelleil A."/>
            <person name="Alvarado L."/>
            <person name="Berlin A.M."/>
            <person name="Chapman S.B."/>
            <person name="Dewar J."/>
            <person name="Goldberg J."/>
            <person name="Griggs A."/>
            <person name="Gujja S."/>
            <person name="Hansen M."/>
            <person name="Howarth C."/>
            <person name="Imamovic A."/>
            <person name="Larimer J."/>
            <person name="McCowan C."/>
            <person name="Murphy C."/>
            <person name="Pearson M."/>
            <person name="Priest M."/>
            <person name="Roberts A."/>
            <person name="Saif S."/>
            <person name="Shea T."/>
            <person name="Sykes S."/>
            <person name="Wortman J."/>
            <person name="Nusbaum C."/>
            <person name="Birren B."/>
        </authorList>
    </citation>
    <scope>NUCLEOTIDE SEQUENCE [LARGE SCALE GENOMIC DNA]</scope>
    <source>
        <strain evidence="1">CBS 10118</strain>
    </source>
</reference>
<dbReference type="Proteomes" id="UP000092730">
    <property type="component" value="Chromosome 2"/>
</dbReference>
<reference evidence="2" key="2">
    <citation type="submission" date="2013-07" db="EMBL/GenBank/DDBJ databases">
        <authorList>
            <consortium name="The Broad Institute Genome Sequencing Platform"/>
            <person name="Cuomo C."/>
            <person name="Litvintseva A."/>
            <person name="Chen Y."/>
            <person name="Heitman J."/>
            <person name="Sun S."/>
            <person name="Springer D."/>
            <person name="Dromer F."/>
            <person name="Young S.K."/>
            <person name="Zeng Q."/>
            <person name="Gargeya S."/>
            <person name="Fitzgerald M."/>
            <person name="Abouelleil A."/>
            <person name="Alvarado L."/>
            <person name="Berlin A.M."/>
            <person name="Chapman S.B."/>
            <person name="Dewar J."/>
            <person name="Goldberg J."/>
            <person name="Griggs A."/>
            <person name="Gujja S."/>
            <person name="Hansen M."/>
            <person name="Howarth C."/>
            <person name="Imamovic A."/>
            <person name="Larimer J."/>
            <person name="McCowan C."/>
            <person name="Murphy C."/>
            <person name="Pearson M."/>
            <person name="Priest M."/>
            <person name="Roberts A."/>
            <person name="Saif S."/>
            <person name="Shea T."/>
            <person name="Sykes S."/>
            <person name="Wortman J."/>
            <person name="Nusbaum C."/>
            <person name="Birren B."/>
        </authorList>
    </citation>
    <scope>NUCLEOTIDE SEQUENCE</scope>
    <source>
        <strain evidence="2">CBS 10118</strain>
    </source>
</reference>
<gene>
    <name evidence="1" type="ORF">I302_02762</name>
    <name evidence="2" type="ORF">I302_104057</name>
</gene>
<dbReference type="KEGG" id="kbi:30207161"/>
<keyword evidence="3" id="KW-1185">Reference proteome</keyword>
<dbReference type="AlphaFoldDB" id="A0A1B9GA57"/>
<sequence length="169" mass="19323">MPNEQDRAEFEDTFNEIVHGASQSSGIPAILPDRESQLEEQIASLSIDPNKASEQKVNQSIIEWQRDTGYQHDLTKHHTFAICQNANDDLEETQVSILGEYNLMWEPKIRQWGTSPHLEIVNDIATALPVEIDDPKITELTAWTRSQDNKSSLWINQEPSREKKGERVT</sequence>